<feature type="chain" id="PRO_5042275795" evidence="1">
    <location>
        <begin position="29"/>
        <end position="72"/>
    </location>
</feature>
<comment type="caution">
    <text evidence="2">The sequence shown here is derived from an EMBL/GenBank/DDBJ whole genome shotgun (WGS) entry which is preliminary data.</text>
</comment>
<dbReference type="Proteomes" id="UP001222325">
    <property type="component" value="Unassembled WGS sequence"/>
</dbReference>
<evidence type="ECO:0000256" key="1">
    <source>
        <dbReference type="SAM" id="SignalP"/>
    </source>
</evidence>
<keyword evidence="1" id="KW-0732">Signal</keyword>
<organism evidence="2 3">
    <name type="scientific">Mycena belliarum</name>
    <dbReference type="NCBI Taxonomy" id="1033014"/>
    <lineage>
        <taxon>Eukaryota</taxon>
        <taxon>Fungi</taxon>
        <taxon>Dikarya</taxon>
        <taxon>Basidiomycota</taxon>
        <taxon>Agaricomycotina</taxon>
        <taxon>Agaricomycetes</taxon>
        <taxon>Agaricomycetidae</taxon>
        <taxon>Agaricales</taxon>
        <taxon>Marasmiineae</taxon>
        <taxon>Mycenaceae</taxon>
        <taxon>Mycena</taxon>
    </lineage>
</organism>
<dbReference type="EMBL" id="JARJCN010000006">
    <property type="protein sequence ID" value="KAJ7100169.1"/>
    <property type="molecule type" value="Genomic_DNA"/>
</dbReference>
<reference evidence="2" key="1">
    <citation type="submission" date="2023-03" db="EMBL/GenBank/DDBJ databases">
        <title>Massive genome expansion in bonnet fungi (Mycena s.s.) driven by repeated elements and novel gene families across ecological guilds.</title>
        <authorList>
            <consortium name="Lawrence Berkeley National Laboratory"/>
            <person name="Harder C.B."/>
            <person name="Miyauchi S."/>
            <person name="Viragh M."/>
            <person name="Kuo A."/>
            <person name="Thoen E."/>
            <person name="Andreopoulos B."/>
            <person name="Lu D."/>
            <person name="Skrede I."/>
            <person name="Drula E."/>
            <person name="Henrissat B."/>
            <person name="Morin E."/>
            <person name="Kohler A."/>
            <person name="Barry K."/>
            <person name="LaButti K."/>
            <person name="Morin E."/>
            <person name="Salamov A."/>
            <person name="Lipzen A."/>
            <person name="Mereny Z."/>
            <person name="Hegedus B."/>
            <person name="Baldrian P."/>
            <person name="Stursova M."/>
            <person name="Weitz H."/>
            <person name="Taylor A."/>
            <person name="Grigoriev I.V."/>
            <person name="Nagy L.G."/>
            <person name="Martin F."/>
            <person name="Kauserud H."/>
        </authorList>
    </citation>
    <scope>NUCLEOTIDE SEQUENCE</scope>
    <source>
        <strain evidence="2">CBHHK173m</strain>
    </source>
</reference>
<protein>
    <submittedName>
        <fullName evidence="2">Uncharacterized protein</fullName>
    </submittedName>
</protein>
<gene>
    <name evidence="2" type="ORF">B0H15DRAFT_818985</name>
</gene>
<evidence type="ECO:0000313" key="2">
    <source>
        <dbReference type="EMBL" id="KAJ7100169.1"/>
    </source>
</evidence>
<evidence type="ECO:0000313" key="3">
    <source>
        <dbReference type="Proteomes" id="UP001222325"/>
    </source>
</evidence>
<dbReference type="AlphaFoldDB" id="A0AAD6UKW8"/>
<name>A0AAD6UKW8_9AGAR</name>
<sequence length="72" mass="8080">MDHPICESSLKISRLNSVLLFLFLGSKAIPSLPVPLPVFRRLRSHSWIVSQVARGVPGQSSWRTPEHLYISA</sequence>
<feature type="signal peptide" evidence="1">
    <location>
        <begin position="1"/>
        <end position="28"/>
    </location>
</feature>
<accession>A0AAD6UKW8</accession>
<proteinExistence type="predicted"/>
<keyword evidence="3" id="KW-1185">Reference proteome</keyword>